<evidence type="ECO:0008006" key="3">
    <source>
        <dbReference type="Google" id="ProtNLM"/>
    </source>
</evidence>
<dbReference type="NCBIfam" id="NF038310">
    <property type="entry name" value="lysogeny_AimR"/>
    <property type="match status" value="1"/>
</dbReference>
<name>A0A5D4S3E7_9BACI</name>
<accession>A0A5D4S3E7</accession>
<evidence type="ECO:0000313" key="2">
    <source>
        <dbReference type="Proteomes" id="UP000322997"/>
    </source>
</evidence>
<dbReference type="EMBL" id="VTEQ01000001">
    <property type="protein sequence ID" value="TYS56392.1"/>
    <property type="molecule type" value="Genomic_DNA"/>
</dbReference>
<reference evidence="1 2" key="1">
    <citation type="submission" date="2019-08" db="EMBL/GenBank/DDBJ databases">
        <title>Bacillus genomes from the desert of Cuatro Cienegas, Coahuila.</title>
        <authorList>
            <person name="Olmedo-Alvarez G."/>
        </authorList>
    </citation>
    <scope>NUCLEOTIDE SEQUENCE [LARGE SCALE GENOMIC DNA]</scope>
    <source>
        <strain evidence="1 2">CH108_3D</strain>
    </source>
</reference>
<sequence>MGRLSLQKMILNKFEEDTGLATKMAKIAGYSSPGALTKILKDEKKEFAKFYGLVKIVRCMFFEEEKSLMAEYSTTLDPNKQTARYMLEYLNTSNLHDEKKKLINRMLESSNALSKEYANIYEIDHNSLMKLEDFNGTLSKYLSLNNKTIEGKVITEILKCYTFLDEHEYTMIKRSLDTVSKLVHEIKDDYLREILLCRYSLLLVGYHVRNDEKMKVRDICWSLINQVEDNYFKSWAYLHIGNSYIIEDYDKSYKYLTDGLKLNSDNNNAVMNLKRSVNFVSNLWGKESLLLDLNSENPSDKHEIAFYYIQHGQKQMALNTLDSLEFDKLTVNQKAFHMYYRGLLNYDLDSFAESVAYFRESGDFFFRKLPLLEISKMEVPSSIIRALAK</sequence>
<organism evidence="1 2">
    <name type="scientific">Rossellomorea marisflavi</name>
    <dbReference type="NCBI Taxonomy" id="189381"/>
    <lineage>
        <taxon>Bacteria</taxon>
        <taxon>Bacillati</taxon>
        <taxon>Bacillota</taxon>
        <taxon>Bacilli</taxon>
        <taxon>Bacillales</taxon>
        <taxon>Bacillaceae</taxon>
        <taxon>Rossellomorea</taxon>
    </lineage>
</organism>
<protein>
    <recommendedName>
        <fullName evidence="3">Prophage helix-turn-helix protein</fullName>
    </recommendedName>
</protein>
<proteinExistence type="predicted"/>
<gene>
    <name evidence="1" type="ORF">FZC83_02120</name>
</gene>
<dbReference type="AlphaFoldDB" id="A0A5D4S3E7"/>
<evidence type="ECO:0000313" key="1">
    <source>
        <dbReference type="EMBL" id="TYS56392.1"/>
    </source>
</evidence>
<comment type="caution">
    <text evidence="1">The sequence shown here is derived from an EMBL/GenBank/DDBJ whole genome shotgun (WGS) entry which is preliminary data.</text>
</comment>
<dbReference type="Pfam" id="PF22871">
    <property type="entry name" value="AimR"/>
    <property type="match status" value="1"/>
</dbReference>
<dbReference type="Proteomes" id="UP000322997">
    <property type="component" value="Unassembled WGS sequence"/>
</dbReference>
<dbReference type="RefSeq" id="WP_148984426.1">
    <property type="nucleotide sequence ID" value="NZ_JBNILK010000001.1"/>
</dbReference>
<dbReference type="InterPro" id="IPR047705">
    <property type="entry name" value="AimR-like"/>
</dbReference>